<evidence type="ECO:0000259" key="4">
    <source>
        <dbReference type="PROSITE" id="PS51063"/>
    </source>
</evidence>
<dbReference type="Pfam" id="PF13545">
    <property type="entry name" value="HTH_Crp_2"/>
    <property type="match status" value="1"/>
</dbReference>
<organism evidence="5 6">
    <name type="scientific">Blautia pseudococcoides</name>
    <dbReference type="NCBI Taxonomy" id="1796616"/>
    <lineage>
        <taxon>Bacteria</taxon>
        <taxon>Bacillati</taxon>
        <taxon>Bacillota</taxon>
        <taxon>Clostridia</taxon>
        <taxon>Lachnospirales</taxon>
        <taxon>Lachnospiraceae</taxon>
        <taxon>Blautia</taxon>
    </lineage>
</organism>
<accession>A0A1C7I8A2</accession>
<keyword evidence="3" id="KW-0804">Transcription</keyword>
<dbReference type="InterPro" id="IPR050397">
    <property type="entry name" value="Env_Response_Regulators"/>
</dbReference>
<keyword evidence="6" id="KW-1185">Reference proteome</keyword>
<protein>
    <submittedName>
        <fullName evidence="5">Crp/Fnr family transcriptional regulator</fullName>
    </submittedName>
</protein>
<name>A0A1C7I8A2_9FIRM</name>
<evidence type="ECO:0000256" key="1">
    <source>
        <dbReference type="ARBA" id="ARBA00023015"/>
    </source>
</evidence>
<keyword evidence="1" id="KW-0805">Transcription regulation</keyword>
<dbReference type="SMART" id="SM00419">
    <property type="entry name" value="HTH_CRP"/>
    <property type="match status" value="1"/>
</dbReference>
<sequence>MEDRIKEVLEQTPFWEHLTKEQQERVCRDSREVHYPAGSLIYSPTRECLGTVFILKGVIRAYLLSDEGKEVTIYRIREGDTCVLTASCALSAITFDVEIEAETDCKVLLIPAPVFSVLAADNIYVENYAYKIATERFSSVVEALQQIMFMSLTQRIAAFLIDESAQRKNDSIHMTHEEIAKAIGSAREAVSRTLKQMVKKGDISLFRGGIKIENKSSLYEVLP</sequence>
<dbReference type="RefSeq" id="WP_065542046.1">
    <property type="nucleotide sequence ID" value="NZ_CP015405.2"/>
</dbReference>
<dbReference type="PANTHER" id="PTHR24567:SF26">
    <property type="entry name" value="REGULATORY PROTEIN YEIL"/>
    <property type="match status" value="1"/>
</dbReference>
<dbReference type="SUPFAM" id="SSF51206">
    <property type="entry name" value="cAMP-binding domain-like"/>
    <property type="match status" value="1"/>
</dbReference>
<dbReference type="CDD" id="cd00092">
    <property type="entry name" value="HTH_CRP"/>
    <property type="match status" value="1"/>
</dbReference>
<dbReference type="PROSITE" id="PS51063">
    <property type="entry name" value="HTH_CRP_2"/>
    <property type="match status" value="1"/>
</dbReference>
<dbReference type="GO" id="GO:0003677">
    <property type="term" value="F:DNA binding"/>
    <property type="evidence" value="ECO:0007669"/>
    <property type="project" value="UniProtKB-KW"/>
</dbReference>
<dbReference type="InterPro" id="IPR012318">
    <property type="entry name" value="HTH_CRP"/>
</dbReference>
<dbReference type="CDD" id="cd00038">
    <property type="entry name" value="CAP_ED"/>
    <property type="match status" value="1"/>
</dbReference>
<dbReference type="EMBL" id="CP015405">
    <property type="protein sequence ID" value="ANU75866.1"/>
    <property type="molecule type" value="Genomic_DNA"/>
</dbReference>
<dbReference type="AlphaFoldDB" id="A0A1C7I8A2"/>
<evidence type="ECO:0000313" key="6">
    <source>
        <dbReference type="Proteomes" id="UP000092574"/>
    </source>
</evidence>
<dbReference type="Pfam" id="PF00027">
    <property type="entry name" value="cNMP_binding"/>
    <property type="match status" value="1"/>
</dbReference>
<dbReference type="InterPro" id="IPR036390">
    <property type="entry name" value="WH_DNA-bd_sf"/>
</dbReference>
<dbReference type="GO" id="GO:0005829">
    <property type="term" value="C:cytosol"/>
    <property type="evidence" value="ECO:0007669"/>
    <property type="project" value="TreeGrafter"/>
</dbReference>
<dbReference type="InterPro" id="IPR036388">
    <property type="entry name" value="WH-like_DNA-bd_sf"/>
</dbReference>
<feature type="domain" description="HTH crp-type" evidence="4">
    <location>
        <begin position="150"/>
        <end position="216"/>
    </location>
</feature>
<dbReference type="InterPro" id="IPR000595">
    <property type="entry name" value="cNMP-bd_dom"/>
</dbReference>
<dbReference type="SUPFAM" id="SSF46785">
    <property type="entry name" value="Winged helix' DNA-binding domain"/>
    <property type="match status" value="1"/>
</dbReference>
<dbReference type="Gene3D" id="2.60.120.10">
    <property type="entry name" value="Jelly Rolls"/>
    <property type="match status" value="1"/>
</dbReference>
<dbReference type="KEGG" id="byl:A4V09_08850"/>
<dbReference type="InterPro" id="IPR018490">
    <property type="entry name" value="cNMP-bd_dom_sf"/>
</dbReference>
<reference evidence="5" key="1">
    <citation type="submission" date="2017-04" db="EMBL/GenBank/DDBJ databases">
        <title>Complete Genome Sequences of Twelve Strains of a Stable Defined Moderately Diverse Mouse Microbiota 2 (sDMDMm2).</title>
        <authorList>
            <person name="Uchimura Y."/>
            <person name="Wyss M."/>
            <person name="Brugiroux S."/>
            <person name="Limenitakis J.P."/>
            <person name="Stecher B."/>
            <person name="McCoy K.D."/>
            <person name="Macpherson A.J."/>
        </authorList>
    </citation>
    <scope>NUCLEOTIDE SEQUENCE</scope>
    <source>
        <strain evidence="5">YL58</strain>
    </source>
</reference>
<dbReference type="Gene3D" id="1.10.10.10">
    <property type="entry name" value="Winged helix-like DNA-binding domain superfamily/Winged helix DNA-binding domain"/>
    <property type="match status" value="1"/>
</dbReference>
<dbReference type="Proteomes" id="UP000092574">
    <property type="component" value="Chromosome"/>
</dbReference>
<dbReference type="OrthoDB" id="9776746at2"/>
<proteinExistence type="predicted"/>
<evidence type="ECO:0000313" key="5">
    <source>
        <dbReference type="EMBL" id="ANU75866.1"/>
    </source>
</evidence>
<dbReference type="STRING" id="1796616.A4V09_08850"/>
<gene>
    <name evidence="5" type="ORF">A4V09_08850</name>
</gene>
<dbReference type="InterPro" id="IPR014710">
    <property type="entry name" value="RmlC-like_jellyroll"/>
</dbReference>
<dbReference type="PANTHER" id="PTHR24567">
    <property type="entry name" value="CRP FAMILY TRANSCRIPTIONAL REGULATORY PROTEIN"/>
    <property type="match status" value="1"/>
</dbReference>
<dbReference type="GO" id="GO:0003700">
    <property type="term" value="F:DNA-binding transcription factor activity"/>
    <property type="evidence" value="ECO:0007669"/>
    <property type="project" value="TreeGrafter"/>
</dbReference>
<keyword evidence="2" id="KW-0238">DNA-binding</keyword>
<evidence type="ECO:0000256" key="2">
    <source>
        <dbReference type="ARBA" id="ARBA00023125"/>
    </source>
</evidence>
<evidence type="ECO:0000256" key="3">
    <source>
        <dbReference type="ARBA" id="ARBA00023163"/>
    </source>
</evidence>